<accession>A0A3S4JI08</accession>
<evidence type="ECO:0000313" key="1">
    <source>
        <dbReference type="EMBL" id="VEB62427.1"/>
    </source>
</evidence>
<name>A0A3S4JI08_SALET</name>
<dbReference type="Proteomes" id="UP000269208">
    <property type="component" value="Chromosome"/>
</dbReference>
<sequence length="70" mass="7818">MGLRPDYGIDYQLLQAAREMSLPVQELEGAKHQLELLCDLPDGGMALLDDTLTHWPHQRTAFAGDDRLVA</sequence>
<organism evidence="1 2">
    <name type="scientific">Salmonella enterica I</name>
    <dbReference type="NCBI Taxonomy" id="59201"/>
    <lineage>
        <taxon>Bacteria</taxon>
        <taxon>Pseudomonadati</taxon>
        <taxon>Pseudomonadota</taxon>
        <taxon>Gammaproteobacteria</taxon>
        <taxon>Enterobacterales</taxon>
        <taxon>Enterobacteriaceae</taxon>
        <taxon>Salmonella</taxon>
    </lineage>
</organism>
<proteinExistence type="predicted"/>
<dbReference type="PANTHER" id="PTHR40590">
    <property type="entry name" value="CYTOPLASMIC PROTEIN-RELATED"/>
    <property type="match status" value="1"/>
</dbReference>
<dbReference type="AlphaFoldDB" id="A0A3S4JI08"/>
<dbReference type="PANTHER" id="PTHR40590:SF1">
    <property type="entry name" value="CYTOPLASMIC PROTEIN"/>
    <property type="match status" value="1"/>
</dbReference>
<protein>
    <submittedName>
        <fullName evidence="1">GumN family protein</fullName>
    </submittedName>
</protein>
<dbReference type="InterPro" id="IPR047111">
    <property type="entry name" value="YbaP-like"/>
</dbReference>
<reference evidence="1 2" key="1">
    <citation type="submission" date="2018-12" db="EMBL/GenBank/DDBJ databases">
        <authorList>
            <consortium name="Pathogen Informatics"/>
        </authorList>
    </citation>
    <scope>NUCLEOTIDE SEQUENCE [LARGE SCALE GENOMIC DNA]</scope>
    <source>
        <strain evidence="1 2">NCTC6754</strain>
    </source>
</reference>
<dbReference type="EMBL" id="LR134190">
    <property type="protein sequence ID" value="VEB62427.1"/>
    <property type="molecule type" value="Genomic_DNA"/>
</dbReference>
<evidence type="ECO:0000313" key="2">
    <source>
        <dbReference type="Proteomes" id="UP000269208"/>
    </source>
</evidence>
<gene>
    <name evidence="1" type="ORF">NCTC6754_07822</name>
</gene>